<organism evidence="1 2">
    <name type="scientific">Agrilutibacter solisilvae</name>
    <dbReference type="NCBI Taxonomy" id="2763317"/>
    <lineage>
        <taxon>Bacteria</taxon>
        <taxon>Pseudomonadati</taxon>
        <taxon>Pseudomonadota</taxon>
        <taxon>Gammaproteobacteria</taxon>
        <taxon>Lysobacterales</taxon>
        <taxon>Lysobacteraceae</taxon>
        <taxon>Agrilutibacter</taxon>
    </lineage>
</organism>
<reference evidence="1 2" key="1">
    <citation type="submission" date="2021-03" db="EMBL/GenBank/DDBJ databases">
        <title>Lysobacter sp. nov. isolated from soil of gangwondo yeongwol, south Korea.</title>
        <authorList>
            <person name="Kim K.R."/>
            <person name="Kim K.H."/>
            <person name="Jeon C.O."/>
        </authorList>
    </citation>
    <scope>NUCLEOTIDE SEQUENCE [LARGE SCALE GENOMIC DNA]</scope>
    <source>
        <strain evidence="1 2">R19</strain>
    </source>
</reference>
<sequence length="115" mass="12525">MSAKPMSAPLSAQLTDRLLDLLSSDDAYRARFEHDPRAALVEIGYQSPEPAKMTACGAVPAVEPEPLIQCVVAQLASKDVIAQARQEIHMMLTSGLSQQAPKLDTGLNTVRRLRR</sequence>
<dbReference type="EMBL" id="CP071518">
    <property type="protein sequence ID" value="QSX79037.1"/>
    <property type="molecule type" value="Genomic_DNA"/>
</dbReference>
<dbReference type="Proteomes" id="UP000639274">
    <property type="component" value="Chromosome"/>
</dbReference>
<evidence type="ECO:0000313" key="2">
    <source>
        <dbReference type="Proteomes" id="UP000639274"/>
    </source>
</evidence>
<name>A0A974Y097_9GAMM</name>
<accession>A0A974Y097</accession>
<protein>
    <submittedName>
        <fullName evidence="1">NHLP-related RiPP peptide</fullName>
    </submittedName>
</protein>
<gene>
    <name evidence="1" type="ORF">I8J32_003780</name>
</gene>
<dbReference type="KEGG" id="lsf:I8J32_003780"/>
<dbReference type="NCBIfam" id="TIGR04509">
    <property type="entry name" value="mod_pep_NH_fam"/>
    <property type="match status" value="1"/>
</dbReference>
<evidence type="ECO:0000313" key="1">
    <source>
        <dbReference type="EMBL" id="QSX79037.1"/>
    </source>
</evidence>
<dbReference type="AlphaFoldDB" id="A0A974Y097"/>
<dbReference type="InterPro" id="IPR030976">
    <property type="entry name" value="Mod_pep_NH_fam"/>
</dbReference>
<dbReference type="RefSeq" id="WP_200615032.1">
    <property type="nucleotide sequence ID" value="NZ_CP071518.1"/>
</dbReference>
<proteinExistence type="predicted"/>
<keyword evidence="2" id="KW-1185">Reference proteome</keyword>